<keyword evidence="1" id="KW-1133">Transmembrane helix</keyword>
<keyword evidence="1" id="KW-0472">Membrane</keyword>
<evidence type="ECO:0000313" key="2">
    <source>
        <dbReference type="EMBL" id="KAF2966881.1"/>
    </source>
</evidence>
<proteinExistence type="predicted"/>
<gene>
    <name evidence="2" type="ORF">GQX73_g6709</name>
</gene>
<dbReference type="OrthoDB" id="4763830at2759"/>
<evidence type="ECO:0008006" key="4">
    <source>
        <dbReference type="Google" id="ProtNLM"/>
    </source>
</evidence>
<dbReference type="Proteomes" id="UP000481858">
    <property type="component" value="Unassembled WGS sequence"/>
</dbReference>
<comment type="caution">
    <text evidence="2">The sequence shown here is derived from an EMBL/GenBank/DDBJ whole genome shotgun (WGS) entry which is preliminary data.</text>
</comment>
<dbReference type="EMBL" id="WUBL01000079">
    <property type="protein sequence ID" value="KAF2966881.1"/>
    <property type="molecule type" value="Genomic_DNA"/>
</dbReference>
<reference evidence="2 3" key="1">
    <citation type="submission" date="2019-12" db="EMBL/GenBank/DDBJ databases">
        <title>Draft genome sequence of the ascomycete Xylaria multiplex DSM 110363.</title>
        <authorList>
            <person name="Buettner E."/>
            <person name="Kellner H."/>
        </authorList>
    </citation>
    <scope>NUCLEOTIDE SEQUENCE [LARGE SCALE GENOMIC DNA]</scope>
    <source>
        <strain evidence="2 3">DSM 110363</strain>
    </source>
</reference>
<evidence type="ECO:0000256" key="1">
    <source>
        <dbReference type="SAM" id="Phobius"/>
    </source>
</evidence>
<sequence>MPDCLGETFTVANQGDADRLTSSPCGNINIRQAEGTLNFTNVTGSWDTITVSNSPGLQVLRFPQSFSLDLLQISDATSLNELSLPRLIGGNISYTENGAYLFNLNPLDLYITNAPKLLALYINATSFGNLELLGLPSVATDDYVPAGVVTALSIQTDSCLNTARLEAVGSFRIVGVVDCNYQFQNLKSVGNFSLVNAANFRTSLLADVDTLGPLLVNESMVLDNEADKAPYPDLAFDRVSQIGKDLNITSYANVNISFGGLTDIGNSLLISNNTNCTLNFDHVSTATNLILLDNADSVLPLFPELETVENVHFRGYIDTSTGPNIFPVLTLARGTVIVEAWNSEFNCSALESLKNENKIHNLVCNGTNNGTSIPSMSSGGHDSLSPGAKAGIGVGSGIFGLGIVVALTWLILHFRRRLKSVETAVLQGTTVNDDKSEKYAPDVNGIQEVDGTGIIREMPDDHLVELHANVPELPEDHLVELHSGAT</sequence>
<dbReference type="AlphaFoldDB" id="A0A7C8ILS8"/>
<dbReference type="InParanoid" id="A0A7C8ILS8"/>
<organism evidence="2 3">
    <name type="scientific">Xylaria multiplex</name>
    <dbReference type="NCBI Taxonomy" id="323545"/>
    <lineage>
        <taxon>Eukaryota</taxon>
        <taxon>Fungi</taxon>
        <taxon>Dikarya</taxon>
        <taxon>Ascomycota</taxon>
        <taxon>Pezizomycotina</taxon>
        <taxon>Sordariomycetes</taxon>
        <taxon>Xylariomycetidae</taxon>
        <taxon>Xylariales</taxon>
        <taxon>Xylariaceae</taxon>
        <taxon>Xylaria</taxon>
    </lineage>
</organism>
<feature type="transmembrane region" description="Helical" evidence="1">
    <location>
        <begin position="390"/>
        <end position="412"/>
    </location>
</feature>
<name>A0A7C8ILS8_9PEZI</name>
<keyword evidence="1" id="KW-0812">Transmembrane</keyword>
<protein>
    <recommendedName>
        <fullName evidence="4">Receptor L-domain domain-containing protein</fullName>
    </recommendedName>
</protein>
<evidence type="ECO:0000313" key="3">
    <source>
        <dbReference type="Proteomes" id="UP000481858"/>
    </source>
</evidence>
<accession>A0A7C8ILS8</accession>
<keyword evidence="3" id="KW-1185">Reference proteome</keyword>